<evidence type="ECO:0000313" key="6">
    <source>
        <dbReference type="RefSeq" id="XP_033457962.1"/>
    </source>
</evidence>
<dbReference type="Proteomes" id="UP000504637">
    <property type="component" value="Unplaced"/>
</dbReference>
<keyword evidence="3" id="KW-0539">Nucleus</keyword>
<proteinExistence type="predicted"/>
<feature type="compositionally biased region" description="Acidic residues" evidence="4">
    <location>
        <begin position="62"/>
        <end position="101"/>
    </location>
</feature>
<dbReference type="InterPro" id="IPR052416">
    <property type="entry name" value="GTF3C_component"/>
</dbReference>
<sequence length="803" mass="88932">MTGRRSSRRSIPKKSYTTDAFAGIEHLIEDNEVDGERTALTADDKNNANYDEHEGESHDQNNDEDGEQDDDDDDDSEGDDAERSDDQEADDEDEVMSDIDEQDRGNVSARKKKSTKSGKPSNAGYKPPSQKRVPCPRVPRDPNKPNPNETDPTLYTRGYPAGLFQTPAKSIRRLYFFGPLDEETDVYLQLRKRHINEPCLPSRKADSKGLGGFTISEEWKREVAASRKNWAWYDEGGGREMFERDQVMTKLEEKDIQEYLYGDTPPAKRRFVAGPIDSMRLFELDPGQAMPLTAVFQEEQSRTYILRDYKRGFIMNLGERIQWLEWVPNQNDSKQYLAVAVLPRHPEDDPYAQPPAGPRSFRPQPRYRSSIQIWEFVADEQRYVDIATLPRRRMTLCMAFGDIKMFKWCAVPCEADDRLGLLACLTGDGMLRVYSIPRPPDDDDTDMNILFNEAAFTASAPNTVYTCLTWLSSSRLAAGCANGCLAIWDLRSTLAQTSRSSTSPSSSSSQRPPNRPMAYLSISTTYLLTVVSCYPTHPDILTASSMTGFVTLLDLRQSPDNKDKANLPSLLGRTALSSRSRHGVHPLIYSPLLNSTLSADDSGNLRAAPLRMHHIYCGAGREGSPALALAASFFHPFVLMGTVAGSVMCTNPTGRIVGGGKVDIWQARWFTHEWRRARQKKKKDGVPPEGESIRQGGGQGGEHEDDSSDGDRGLSRIVDGYKPELTALKPNSDGANRHDGVVFATIHELRAAVTALAWNCNPHVAGWAAAGLADGLLRVEDIAVGGGGGAGRKKTATTTGVGR</sequence>
<dbReference type="SUPFAM" id="SSF50978">
    <property type="entry name" value="WD40 repeat-like"/>
    <property type="match status" value="1"/>
</dbReference>
<dbReference type="GO" id="GO:0005634">
    <property type="term" value="C:nucleus"/>
    <property type="evidence" value="ECO:0007669"/>
    <property type="project" value="UniProtKB-SubCell"/>
</dbReference>
<feature type="region of interest" description="Disordered" evidence="4">
    <location>
        <begin position="676"/>
        <end position="715"/>
    </location>
</feature>
<dbReference type="PANTHER" id="PTHR15052:SF2">
    <property type="entry name" value="GENERAL TRANSCRIPTION FACTOR 3C POLYPEPTIDE 2"/>
    <property type="match status" value="1"/>
</dbReference>
<dbReference type="InterPro" id="IPR015943">
    <property type="entry name" value="WD40/YVTN_repeat-like_dom_sf"/>
</dbReference>
<evidence type="ECO:0000256" key="1">
    <source>
        <dbReference type="ARBA" id="ARBA00004123"/>
    </source>
</evidence>
<gene>
    <name evidence="6" type="ORF">K489DRAFT_432838</name>
</gene>
<dbReference type="OrthoDB" id="4703at2759"/>
<dbReference type="PANTHER" id="PTHR15052">
    <property type="entry name" value="RNA POLYMERASE III TRANSCRIPTION INITIATION FACTOR COMPLEX SUBUNIT"/>
    <property type="match status" value="1"/>
</dbReference>
<dbReference type="GO" id="GO:0000127">
    <property type="term" value="C:transcription factor TFIIIC complex"/>
    <property type="evidence" value="ECO:0007669"/>
    <property type="project" value="TreeGrafter"/>
</dbReference>
<keyword evidence="5" id="KW-1185">Reference proteome</keyword>
<evidence type="ECO:0008006" key="7">
    <source>
        <dbReference type="Google" id="ProtNLM"/>
    </source>
</evidence>
<protein>
    <recommendedName>
        <fullName evidence="7">WD40 repeat-like protein</fullName>
    </recommendedName>
</protein>
<dbReference type="GeneID" id="54366297"/>
<evidence type="ECO:0000256" key="4">
    <source>
        <dbReference type="SAM" id="MobiDB-lite"/>
    </source>
</evidence>
<keyword evidence="2" id="KW-0804">Transcription</keyword>
<dbReference type="AlphaFoldDB" id="A0A6J3LYT9"/>
<evidence type="ECO:0000256" key="3">
    <source>
        <dbReference type="ARBA" id="ARBA00023242"/>
    </source>
</evidence>
<comment type="subcellular location">
    <subcellularLocation>
        <location evidence="1">Nucleus</location>
    </subcellularLocation>
</comment>
<dbReference type="Gene3D" id="2.130.10.10">
    <property type="entry name" value="YVTN repeat-like/Quinoprotein amine dehydrogenase"/>
    <property type="match status" value="1"/>
</dbReference>
<dbReference type="InterPro" id="IPR036322">
    <property type="entry name" value="WD40_repeat_dom_sf"/>
</dbReference>
<reference evidence="6" key="1">
    <citation type="submission" date="2020-01" db="EMBL/GenBank/DDBJ databases">
        <authorList>
            <consortium name="DOE Joint Genome Institute"/>
            <person name="Haridas S."/>
            <person name="Albert R."/>
            <person name="Binder M."/>
            <person name="Bloem J."/>
            <person name="Labutti K."/>
            <person name="Salamov A."/>
            <person name="Andreopoulos B."/>
            <person name="Baker S.E."/>
            <person name="Barry K."/>
            <person name="Bills G."/>
            <person name="Bluhm B.H."/>
            <person name="Cannon C."/>
            <person name="Castanera R."/>
            <person name="Culley D.E."/>
            <person name="Daum C."/>
            <person name="Ezra D."/>
            <person name="Gonzalez J.B."/>
            <person name="Henrissat B."/>
            <person name="Kuo A."/>
            <person name="Liang C."/>
            <person name="Lipzen A."/>
            <person name="Lutzoni F."/>
            <person name="Magnuson J."/>
            <person name="Mondo S."/>
            <person name="Nolan M."/>
            <person name="Ohm R."/>
            <person name="Pangilinan J."/>
            <person name="Park H.-J."/>
            <person name="Ramirez L."/>
            <person name="Alfaro M."/>
            <person name="Sun H."/>
            <person name="Tritt A."/>
            <person name="Yoshinaga Y."/>
            <person name="Zwiers L.-H."/>
            <person name="Turgeon B.G."/>
            <person name="Goodwin S.B."/>
            <person name="Spatafora J.W."/>
            <person name="Crous P.W."/>
            <person name="Grigoriev I.V."/>
        </authorList>
    </citation>
    <scope>NUCLEOTIDE SEQUENCE</scope>
    <source>
        <strain evidence="6">CBS 342.82</strain>
    </source>
</reference>
<feature type="compositionally biased region" description="Basic and acidic residues" evidence="4">
    <location>
        <begin position="29"/>
        <end position="61"/>
    </location>
</feature>
<dbReference type="GO" id="GO:0006383">
    <property type="term" value="P:transcription by RNA polymerase III"/>
    <property type="evidence" value="ECO:0007669"/>
    <property type="project" value="TreeGrafter"/>
</dbReference>
<name>A0A6J3LYT9_9PEZI</name>
<evidence type="ECO:0000313" key="5">
    <source>
        <dbReference type="Proteomes" id="UP000504637"/>
    </source>
</evidence>
<dbReference type="RefSeq" id="XP_033457962.1">
    <property type="nucleotide sequence ID" value="XM_033608497.1"/>
</dbReference>
<reference evidence="6" key="3">
    <citation type="submission" date="2025-08" db="UniProtKB">
        <authorList>
            <consortium name="RefSeq"/>
        </authorList>
    </citation>
    <scope>IDENTIFICATION</scope>
    <source>
        <strain evidence="6">CBS 342.82</strain>
    </source>
</reference>
<reference evidence="6" key="2">
    <citation type="submission" date="2020-04" db="EMBL/GenBank/DDBJ databases">
        <authorList>
            <consortium name="NCBI Genome Project"/>
        </authorList>
    </citation>
    <scope>NUCLEOTIDE SEQUENCE</scope>
    <source>
        <strain evidence="6">CBS 342.82</strain>
    </source>
</reference>
<feature type="region of interest" description="Disordered" evidence="4">
    <location>
        <begin position="29"/>
        <end position="161"/>
    </location>
</feature>
<organism evidence="6">
    <name type="scientific">Dissoconium aciculare CBS 342.82</name>
    <dbReference type="NCBI Taxonomy" id="1314786"/>
    <lineage>
        <taxon>Eukaryota</taxon>
        <taxon>Fungi</taxon>
        <taxon>Dikarya</taxon>
        <taxon>Ascomycota</taxon>
        <taxon>Pezizomycotina</taxon>
        <taxon>Dothideomycetes</taxon>
        <taxon>Dothideomycetidae</taxon>
        <taxon>Mycosphaerellales</taxon>
        <taxon>Dissoconiaceae</taxon>
        <taxon>Dissoconium</taxon>
    </lineage>
</organism>
<evidence type="ECO:0000256" key="2">
    <source>
        <dbReference type="ARBA" id="ARBA00023163"/>
    </source>
</evidence>
<accession>A0A6J3LYT9</accession>